<dbReference type="GO" id="GO:0005829">
    <property type="term" value="C:cytosol"/>
    <property type="evidence" value="ECO:0007669"/>
    <property type="project" value="TreeGrafter"/>
</dbReference>
<organism evidence="4 5">
    <name type="scientific">Bifidobacterium crudilactis</name>
    <dbReference type="NCBI Taxonomy" id="327277"/>
    <lineage>
        <taxon>Bacteria</taxon>
        <taxon>Bacillati</taxon>
        <taxon>Actinomycetota</taxon>
        <taxon>Actinomycetes</taxon>
        <taxon>Bifidobacteriales</taxon>
        <taxon>Bifidobacteriaceae</taxon>
        <taxon>Bifidobacterium</taxon>
    </lineage>
</organism>
<dbReference type="PANTHER" id="PTHR10204">
    <property type="entry name" value="NAD P H OXIDOREDUCTASE-RELATED"/>
    <property type="match status" value="1"/>
</dbReference>
<dbReference type="EMBL" id="JAAXZR010000026">
    <property type="protein sequence ID" value="NLT80304.1"/>
    <property type="molecule type" value="Genomic_DNA"/>
</dbReference>
<protein>
    <submittedName>
        <fullName evidence="4">NAD(P)H-dependent oxidoreductase</fullName>
    </submittedName>
</protein>
<evidence type="ECO:0000259" key="3">
    <source>
        <dbReference type="Pfam" id="PF02525"/>
    </source>
</evidence>
<evidence type="ECO:0000313" key="4">
    <source>
        <dbReference type="EMBL" id="NLT80304.1"/>
    </source>
</evidence>
<dbReference type="SUPFAM" id="SSF52218">
    <property type="entry name" value="Flavoproteins"/>
    <property type="match status" value="1"/>
</dbReference>
<dbReference type="PANTHER" id="PTHR10204:SF34">
    <property type="entry name" value="NAD(P)H DEHYDROGENASE [QUINONE] 1 ISOFORM 1"/>
    <property type="match status" value="1"/>
</dbReference>
<proteinExistence type="inferred from homology"/>
<dbReference type="AlphaFoldDB" id="A0A971D0G9"/>
<dbReference type="InterPro" id="IPR051545">
    <property type="entry name" value="NAD(P)H_dehydrogenase_qn"/>
</dbReference>
<reference evidence="4" key="2">
    <citation type="submission" date="2020-01" db="EMBL/GenBank/DDBJ databases">
        <authorList>
            <person name="Campanaro S."/>
        </authorList>
    </citation>
    <scope>NUCLEOTIDE SEQUENCE</scope>
    <source>
        <strain evidence="4">AS01afH2WH_6</strain>
    </source>
</reference>
<dbReference type="Gene3D" id="3.40.50.360">
    <property type="match status" value="1"/>
</dbReference>
<comment type="caution">
    <text evidence="4">The sequence shown here is derived from an EMBL/GenBank/DDBJ whole genome shotgun (WGS) entry which is preliminary data.</text>
</comment>
<gene>
    <name evidence="4" type="ORF">GXW98_08495</name>
</gene>
<keyword evidence="2" id="KW-0560">Oxidoreductase</keyword>
<evidence type="ECO:0000256" key="1">
    <source>
        <dbReference type="ARBA" id="ARBA00006252"/>
    </source>
</evidence>
<sequence length="200" mass="22482">MPAKHILAVLGHPDAGSFNHAIVQRYISSLPRDCEVRTLMLGELDFDPVLRFGYRQRMAPDPVVTRSQELLLWADHVVLVFPCWWTGVPSLLKGWFDRVLTPGFAYNEDNSGLLSLGMRTEKHLAGRTATLIATYHGPSWYFTINGFSPVRVVKHQILGLCGIRTTQTLQLSWVDSPKKDSPARREAFLDQVTHAAARMG</sequence>
<dbReference type="InterPro" id="IPR003680">
    <property type="entry name" value="Flavodoxin_fold"/>
</dbReference>
<dbReference type="InterPro" id="IPR029039">
    <property type="entry name" value="Flavoprotein-like_sf"/>
</dbReference>
<reference evidence="4" key="1">
    <citation type="journal article" date="2020" name="Biotechnol. Biofuels">
        <title>New insights from the biogas microbiome by comprehensive genome-resolved metagenomics of nearly 1600 species originating from multiple anaerobic digesters.</title>
        <authorList>
            <person name="Campanaro S."/>
            <person name="Treu L."/>
            <person name="Rodriguez-R L.M."/>
            <person name="Kovalovszki A."/>
            <person name="Ziels R.M."/>
            <person name="Maus I."/>
            <person name="Zhu X."/>
            <person name="Kougias P.G."/>
            <person name="Basile A."/>
            <person name="Luo G."/>
            <person name="Schluter A."/>
            <person name="Konstantinidis K.T."/>
            <person name="Angelidaki I."/>
        </authorList>
    </citation>
    <scope>NUCLEOTIDE SEQUENCE</scope>
    <source>
        <strain evidence="4">AS01afH2WH_6</strain>
    </source>
</reference>
<dbReference type="RefSeq" id="WP_273174413.1">
    <property type="nucleotide sequence ID" value="NZ_CP181270.1"/>
</dbReference>
<comment type="similarity">
    <text evidence="1">Belongs to the NAD(P)H dehydrogenase (quinone) family.</text>
</comment>
<dbReference type="GO" id="GO:0003955">
    <property type="term" value="F:NAD(P)H dehydrogenase (quinone) activity"/>
    <property type="evidence" value="ECO:0007669"/>
    <property type="project" value="TreeGrafter"/>
</dbReference>
<feature type="domain" description="Flavodoxin-like fold" evidence="3">
    <location>
        <begin position="4"/>
        <end position="187"/>
    </location>
</feature>
<evidence type="ECO:0000256" key="2">
    <source>
        <dbReference type="ARBA" id="ARBA00023002"/>
    </source>
</evidence>
<dbReference type="Proteomes" id="UP000767327">
    <property type="component" value="Unassembled WGS sequence"/>
</dbReference>
<dbReference type="Pfam" id="PF02525">
    <property type="entry name" value="Flavodoxin_2"/>
    <property type="match status" value="1"/>
</dbReference>
<evidence type="ECO:0000313" key="5">
    <source>
        <dbReference type="Proteomes" id="UP000767327"/>
    </source>
</evidence>
<accession>A0A971D0G9</accession>
<name>A0A971D0G9_9BIFI</name>